<dbReference type="PATRIC" id="fig|35746.4.peg.4170"/>
<sequence length="255" mass="27863">MTAKFAVAQQKGGVGKTTVAINVAGALADRGNDVLLIDLDPQGHASEGLGLAEAYETEAPHLGTALVDLESSDAINEVVYEHEEFDVVPSNIDMFTLETDLTGAMRSRERLSLAFDALDHEYEYIIVDCPPSLGHLTDNALLATRNVLIPALAEGTSVRALEILYDQIDTLSGGYDVEVTDVGLVANRVEQDGEAEDMMEWFDDTFGDHIPVWEVRKRVALKRAWNEGVSIFGHTEDCDMEDVFLDIAAHLEEVA</sequence>
<dbReference type="PANTHER" id="PTHR13696">
    <property type="entry name" value="P-LOOP CONTAINING NUCLEOSIDE TRIPHOSPHATE HYDROLASE"/>
    <property type="match status" value="1"/>
</dbReference>
<organism evidence="2 3">
    <name type="scientific">Haloferax gibbonsii</name>
    <dbReference type="NCBI Taxonomy" id="35746"/>
    <lineage>
        <taxon>Archaea</taxon>
        <taxon>Methanobacteriati</taxon>
        <taxon>Methanobacteriota</taxon>
        <taxon>Stenosarchaea group</taxon>
        <taxon>Halobacteria</taxon>
        <taxon>Halobacteriales</taxon>
        <taxon>Haloferacaceae</taxon>
        <taxon>Haloferax</taxon>
    </lineage>
</organism>
<evidence type="ECO:0000313" key="2">
    <source>
        <dbReference type="EMBL" id="AKU09889.1"/>
    </source>
</evidence>
<dbReference type="InterPro" id="IPR027417">
    <property type="entry name" value="P-loop_NTPase"/>
</dbReference>
<dbReference type="KEGG" id="hgi:ABY42_18905"/>
<gene>
    <name evidence="2" type="ORF">ABY42_18905</name>
</gene>
<reference evidence="3" key="1">
    <citation type="journal article" date="2015" name="J. Biotechnol.">
        <title>Complete genome sequence of Haloferax gibbonsii strain ARA6, a potential producer of polyhydroxyalkanoates and halocins isolated from Araruama, Rio de Janeiro, Brasil.</title>
        <authorList>
            <person name="Pinto L.H."/>
            <person name="D'Alincourt Carvalho-Assef A.P."/>
            <person name="Vieira R.P."/>
            <person name="Clementino M.M."/>
            <person name="Albano R.M."/>
        </authorList>
    </citation>
    <scope>NUCLEOTIDE SEQUENCE [LARGE SCALE GENOMIC DNA]</scope>
    <source>
        <strain evidence="3">ARA6</strain>
        <plasmid evidence="3">Plasmid pHG4</plasmid>
    </source>
</reference>
<dbReference type="Gene3D" id="3.40.50.300">
    <property type="entry name" value="P-loop containing nucleotide triphosphate hydrolases"/>
    <property type="match status" value="1"/>
</dbReference>
<evidence type="ECO:0000259" key="1">
    <source>
        <dbReference type="Pfam" id="PF13614"/>
    </source>
</evidence>
<dbReference type="InterPro" id="IPR025669">
    <property type="entry name" value="AAA_dom"/>
</dbReference>
<dbReference type="Proteomes" id="UP000066124">
    <property type="component" value="Plasmid pHG4"/>
</dbReference>
<dbReference type="InterPro" id="IPR050678">
    <property type="entry name" value="DNA_Partitioning_ATPase"/>
</dbReference>
<dbReference type="AlphaFoldDB" id="A0A0K1IZM1"/>
<protein>
    <submittedName>
        <fullName evidence="2">Chromosome partitioning protein ParA</fullName>
    </submittedName>
</protein>
<dbReference type="RefSeq" id="WP_050460503.1">
    <property type="nucleotide sequence ID" value="NZ_CP011951.1"/>
</dbReference>
<keyword evidence="2" id="KW-0614">Plasmid</keyword>
<accession>A0A0K1IZM1</accession>
<proteinExistence type="predicted"/>
<name>A0A0K1IZM1_HALGI</name>
<geneLocation type="plasmid" evidence="2 3">
    <name>pHG4</name>
</geneLocation>
<dbReference type="PANTHER" id="PTHR13696:SF99">
    <property type="entry name" value="COBYRINIC ACID AC-DIAMIDE SYNTHASE"/>
    <property type="match status" value="1"/>
</dbReference>
<dbReference type="EMBL" id="CP011951">
    <property type="protein sequence ID" value="AKU09889.1"/>
    <property type="molecule type" value="Genomic_DNA"/>
</dbReference>
<evidence type="ECO:0000313" key="3">
    <source>
        <dbReference type="Proteomes" id="UP000066124"/>
    </source>
</evidence>
<dbReference type="GeneID" id="25248063"/>
<feature type="domain" description="AAA" evidence="1">
    <location>
        <begin position="5"/>
        <end position="171"/>
    </location>
</feature>
<dbReference type="SUPFAM" id="SSF52540">
    <property type="entry name" value="P-loop containing nucleoside triphosphate hydrolases"/>
    <property type="match status" value="1"/>
</dbReference>
<dbReference type="PIRSF" id="PIRSF009320">
    <property type="entry name" value="Nuc_binding_HP_1000"/>
    <property type="match status" value="1"/>
</dbReference>
<dbReference type="Pfam" id="PF13614">
    <property type="entry name" value="AAA_31"/>
    <property type="match status" value="1"/>
</dbReference>
<dbReference type="CDD" id="cd02042">
    <property type="entry name" value="ParAB_family"/>
    <property type="match status" value="1"/>
</dbReference>